<keyword evidence="6" id="KW-0811">Translocation</keyword>
<keyword evidence="3 9" id="KW-0812">Transmembrane</keyword>
<comment type="caution">
    <text evidence="10">The sequence shown here is derived from an EMBL/GenBank/DDBJ whole genome shotgun (WGS) entry which is preliminary data.</text>
</comment>
<feature type="transmembrane region" description="Helical" evidence="9">
    <location>
        <begin position="6"/>
        <end position="23"/>
    </location>
</feature>
<proteinExistence type="predicted"/>
<dbReference type="Pfam" id="PF02416">
    <property type="entry name" value="TatA_B_E"/>
    <property type="match status" value="1"/>
</dbReference>
<keyword evidence="5 9" id="KW-1133">Transmembrane helix</keyword>
<protein>
    <recommendedName>
        <fullName evidence="12">Sec-independent protein translocase protein TatB</fullName>
    </recommendedName>
</protein>
<evidence type="ECO:0000256" key="6">
    <source>
        <dbReference type="ARBA" id="ARBA00023010"/>
    </source>
</evidence>
<keyword evidence="2" id="KW-0813">Transport</keyword>
<dbReference type="RefSeq" id="WP_284327640.1">
    <property type="nucleotide sequence ID" value="NZ_BSUN01000001.1"/>
</dbReference>
<keyword evidence="4" id="KW-0653">Protein transport</keyword>
<keyword evidence="7 9" id="KW-0472">Membrane</keyword>
<keyword evidence="11" id="KW-1185">Reference proteome</keyword>
<evidence type="ECO:0000256" key="7">
    <source>
        <dbReference type="ARBA" id="ARBA00023136"/>
    </source>
</evidence>
<organism evidence="10 11">
    <name type="scientific">Demequina litorisediminis</name>
    <dbReference type="NCBI Taxonomy" id="1849022"/>
    <lineage>
        <taxon>Bacteria</taxon>
        <taxon>Bacillati</taxon>
        <taxon>Actinomycetota</taxon>
        <taxon>Actinomycetes</taxon>
        <taxon>Micrococcales</taxon>
        <taxon>Demequinaceae</taxon>
        <taxon>Demequina</taxon>
    </lineage>
</organism>
<dbReference type="InterPro" id="IPR003369">
    <property type="entry name" value="TatA/B/E"/>
</dbReference>
<evidence type="ECO:0000313" key="11">
    <source>
        <dbReference type="Proteomes" id="UP001157125"/>
    </source>
</evidence>
<evidence type="ECO:0000256" key="2">
    <source>
        <dbReference type="ARBA" id="ARBA00022448"/>
    </source>
</evidence>
<feature type="region of interest" description="Disordered" evidence="8">
    <location>
        <begin position="88"/>
        <end position="123"/>
    </location>
</feature>
<dbReference type="Proteomes" id="UP001157125">
    <property type="component" value="Unassembled WGS sequence"/>
</dbReference>
<evidence type="ECO:0000256" key="3">
    <source>
        <dbReference type="ARBA" id="ARBA00022692"/>
    </source>
</evidence>
<accession>A0ABQ6IAW0</accession>
<gene>
    <name evidence="10" type="ORF">GCM10025876_10690</name>
</gene>
<dbReference type="PRINTS" id="PR01506">
    <property type="entry name" value="TATBPROTEIN"/>
</dbReference>
<dbReference type="Gene3D" id="1.20.5.3310">
    <property type="match status" value="1"/>
</dbReference>
<name>A0ABQ6IAW0_9MICO</name>
<evidence type="ECO:0000256" key="9">
    <source>
        <dbReference type="SAM" id="Phobius"/>
    </source>
</evidence>
<evidence type="ECO:0000256" key="8">
    <source>
        <dbReference type="SAM" id="MobiDB-lite"/>
    </source>
</evidence>
<evidence type="ECO:0008006" key="12">
    <source>
        <dbReference type="Google" id="ProtNLM"/>
    </source>
</evidence>
<feature type="compositionally biased region" description="Low complexity" evidence="8">
    <location>
        <begin position="88"/>
        <end position="106"/>
    </location>
</feature>
<comment type="subcellular location">
    <subcellularLocation>
        <location evidence="1">Membrane</location>
        <topology evidence="1">Single-pass membrane protein</topology>
    </subcellularLocation>
</comment>
<dbReference type="EMBL" id="BSUN01000001">
    <property type="protein sequence ID" value="GMA34865.1"/>
    <property type="molecule type" value="Genomic_DNA"/>
</dbReference>
<evidence type="ECO:0000256" key="1">
    <source>
        <dbReference type="ARBA" id="ARBA00004167"/>
    </source>
</evidence>
<evidence type="ECO:0000256" key="4">
    <source>
        <dbReference type="ARBA" id="ARBA00022927"/>
    </source>
</evidence>
<evidence type="ECO:0000256" key="5">
    <source>
        <dbReference type="ARBA" id="ARBA00022989"/>
    </source>
</evidence>
<reference evidence="11" key="1">
    <citation type="journal article" date="2019" name="Int. J. Syst. Evol. Microbiol.">
        <title>The Global Catalogue of Microorganisms (GCM) 10K type strain sequencing project: providing services to taxonomists for standard genome sequencing and annotation.</title>
        <authorList>
            <consortium name="The Broad Institute Genomics Platform"/>
            <consortium name="The Broad Institute Genome Sequencing Center for Infectious Disease"/>
            <person name="Wu L."/>
            <person name="Ma J."/>
        </authorList>
    </citation>
    <scope>NUCLEOTIDE SEQUENCE [LARGE SCALE GENOMIC DNA]</scope>
    <source>
        <strain evidence="11">NBRC 112299</strain>
    </source>
</reference>
<sequence>MFDINGGELLVIILVAIVVVGPERMPEYAKQLRAWVVRGRDYVNQNKDQLKADVGADVDWTQYDPRQYDPRRIVREALAEPSAAPAARAAGATAAATTSPASAAHASGQSVTATGIPYDAEAT</sequence>
<evidence type="ECO:0000313" key="10">
    <source>
        <dbReference type="EMBL" id="GMA34865.1"/>
    </source>
</evidence>